<dbReference type="InterPro" id="IPR016140">
    <property type="entry name" value="Bifunc_inhib/LTP/seed_store"/>
</dbReference>
<dbReference type="EMBL" id="BMAC01000520">
    <property type="protein sequence ID" value="GFP98260.1"/>
    <property type="molecule type" value="Genomic_DNA"/>
</dbReference>
<feature type="signal peptide" evidence="1">
    <location>
        <begin position="1"/>
        <end position="21"/>
    </location>
</feature>
<reference evidence="3" key="1">
    <citation type="submission" date="2020-07" db="EMBL/GenBank/DDBJ databases">
        <title>Ethylene signaling mediates host invasion by parasitic plants.</title>
        <authorList>
            <person name="Yoshida S."/>
        </authorList>
    </citation>
    <scope>NUCLEOTIDE SEQUENCE</scope>
    <source>
        <strain evidence="3">Okayama</strain>
    </source>
</reference>
<name>A0A830CF61_9LAMI</name>
<evidence type="ECO:0000256" key="1">
    <source>
        <dbReference type="SAM" id="SignalP"/>
    </source>
</evidence>
<dbReference type="Gene3D" id="1.10.110.10">
    <property type="entry name" value="Plant lipid-transfer and hydrophobic proteins"/>
    <property type="match status" value="1"/>
</dbReference>
<feature type="chain" id="PRO_5032359426" evidence="1">
    <location>
        <begin position="22"/>
        <end position="109"/>
    </location>
</feature>
<dbReference type="AlphaFoldDB" id="A0A830CF61"/>
<protein>
    <submittedName>
        <fullName evidence="3">Non-specific lipid-transfer protein-like protein at2g13820</fullName>
    </submittedName>
</protein>
<sequence>MSKFVFVLGLILLSLFVSGKSSDIDCAKVPIENVEPCKDFLSKKVSVTRPSDECCKGAKSWIGAPQDAVCKCYKKSPDRLSFTPDEIRVAALPYLCKSAELYTYVPCLV</sequence>
<feature type="domain" description="Bifunctional inhibitor/plant lipid transfer protein/seed storage helical" evidence="2">
    <location>
        <begin position="20"/>
        <end position="100"/>
    </location>
</feature>
<comment type="caution">
    <text evidence="3">The sequence shown here is derived from an EMBL/GenBank/DDBJ whole genome shotgun (WGS) entry which is preliminary data.</text>
</comment>
<gene>
    <name evidence="3" type="ORF">PHJA_001969900</name>
</gene>
<keyword evidence="4" id="KW-1185">Reference proteome</keyword>
<keyword evidence="1" id="KW-0732">Signal</keyword>
<organism evidence="3 4">
    <name type="scientific">Phtheirospermum japonicum</name>
    <dbReference type="NCBI Taxonomy" id="374723"/>
    <lineage>
        <taxon>Eukaryota</taxon>
        <taxon>Viridiplantae</taxon>
        <taxon>Streptophyta</taxon>
        <taxon>Embryophyta</taxon>
        <taxon>Tracheophyta</taxon>
        <taxon>Spermatophyta</taxon>
        <taxon>Magnoliopsida</taxon>
        <taxon>eudicotyledons</taxon>
        <taxon>Gunneridae</taxon>
        <taxon>Pentapetalae</taxon>
        <taxon>asterids</taxon>
        <taxon>lamiids</taxon>
        <taxon>Lamiales</taxon>
        <taxon>Orobanchaceae</taxon>
        <taxon>Orobanchaceae incertae sedis</taxon>
        <taxon>Phtheirospermum</taxon>
    </lineage>
</organism>
<dbReference type="OrthoDB" id="909985at2759"/>
<evidence type="ECO:0000313" key="4">
    <source>
        <dbReference type="Proteomes" id="UP000653305"/>
    </source>
</evidence>
<accession>A0A830CF61</accession>
<dbReference type="Pfam" id="PF14368">
    <property type="entry name" value="LTP_2"/>
    <property type="match status" value="1"/>
</dbReference>
<proteinExistence type="predicted"/>
<dbReference type="InterPro" id="IPR036312">
    <property type="entry name" value="Bifun_inhib/LTP/seed_sf"/>
</dbReference>
<evidence type="ECO:0000259" key="2">
    <source>
        <dbReference type="Pfam" id="PF14368"/>
    </source>
</evidence>
<dbReference type="SUPFAM" id="SSF47699">
    <property type="entry name" value="Bifunctional inhibitor/lipid-transfer protein/seed storage 2S albumin"/>
    <property type="match status" value="1"/>
</dbReference>
<dbReference type="Proteomes" id="UP000653305">
    <property type="component" value="Unassembled WGS sequence"/>
</dbReference>
<evidence type="ECO:0000313" key="3">
    <source>
        <dbReference type="EMBL" id="GFP98260.1"/>
    </source>
</evidence>